<name>A0A3N0DS44_9ACTN</name>
<dbReference type="InterPro" id="IPR032710">
    <property type="entry name" value="NTF2-like_dom_sf"/>
</dbReference>
<accession>A0A3N0DS44</accession>
<comment type="caution">
    <text evidence="1">The sequence shown here is derived from an EMBL/GenBank/DDBJ whole genome shotgun (WGS) entry which is preliminary data.</text>
</comment>
<dbReference type="AlphaFoldDB" id="A0A3N0DS44"/>
<sequence>MLQPLPAVDRFLDAVRNATIDECDAWASDVLLDATVPNWRMHRRGVEDLRATYRGWFADPGEFETLRRIPIPTGEVVDYLLAWQEDGVPHTAHHLHVLDVVDDRIVADTVLCGGRWPAGLMAEMEAADA</sequence>
<dbReference type="SUPFAM" id="SSF54427">
    <property type="entry name" value="NTF2-like"/>
    <property type="match status" value="1"/>
</dbReference>
<evidence type="ECO:0000313" key="2">
    <source>
        <dbReference type="Proteomes" id="UP000277094"/>
    </source>
</evidence>
<gene>
    <name evidence="1" type="ORF">EFL95_04340</name>
</gene>
<proteinExistence type="predicted"/>
<reference evidence="1 2" key="1">
    <citation type="submission" date="2018-11" db="EMBL/GenBank/DDBJ databases">
        <authorList>
            <person name="Li F."/>
        </authorList>
    </citation>
    <scope>NUCLEOTIDE SEQUENCE [LARGE SCALE GENOMIC DNA]</scope>
    <source>
        <strain evidence="1 2">KIS18-7</strain>
    </source>
</reference>
<dbReference type="EMBL" id="RJSG01000002">
    <property type="protein sequence ID" value="RNL78341.1"/>
    <property type="molecule type" value="Genomic_DNA"/>
</dbReference>
<evidence type="ECO:0000313" key="1">
    <source>
        <dbReference type="EMBL" id="RNL78341.1"/>
    </source>
</evidence>
<dbReference type="Proteomes" id="UP000277094">
    <property type="component" value="Unassembled WGS sequence"/>
</dbReference>
<organism evidence="1 2">
    <name type="scientific">Nocardioides marmorisolisilvae</name>
    <dbReference type="NCBI Taxonomy" id="1542737"/>
    <lineage>
        <taxon>Bacteria</taxon>
        <taxon>Bacillati</taxon>
        <taxon>Actinomycetota</taxon>
        <taxon>Actinomycetes</taxon>
        <taxon>Propionibacteriales</taxon>
        <taxon>Nocardioidaceae</taxon>
        <taxon>Nocardioides</taxon>
    </lineage>
</organism>
<protein>
    <recommendedName>
        <fullName evidence="3">Nuclear transport factor 2 family protein</fullName>
    </recommendedName>
</protein>
<evidence type="ECO:0008006" key="3">
    <source>
        <dbReference type="Google" id="ProtNLM"/>
    </source>
</evidence>
<dbReference type="Gene3D" id="3.10.450.50">
    <property type="match status" value="1"/>
</dbReference>
<keyword evidence="2" id="KW-1185">Reference proteome</keyword>